<feature type="coiled-coil region" evidence="1">
    <location>
        <begin position="646"/>
        <end position="704"/>
    </location>
</feature>
<reference evidence="4 5" key="1">
    <citation type="submission" date="2015-03" db="EMBL/GenBank/DDBJ databases">
        <title>Complete genome sequence of Muricauda lutaonensis CC-HSB-11T, isolated from a coastal hot spring.</title>
        <authorList>
            <person name="Kim K.M."/>
        </authorList>
    </citation>
    <scope>NUCLEOTIDE SEQUENCE [LARGE SCALE GENOMIC DNA]</scope>
    <source>
        <strain evidence="4 5">CC-HSB-11</strain>
    </source>
</reference>
<sequence length="1144" mass="131290">MGSYDKILDKLNGFISKYYRKLLVKGLLLFLSFGLLFFLVALSLEYFFWMGSTARLVLLLSVIAFEGYLLYHFVLTPIFYLFRIKKGISNKQASLLIGKHFPHVDDKLYNLLELAEDDEKSELLLASIGQRSHELDTVPFVQAIDFKESLKYAKYLAIPIVVVVLIALTGNLGSFFGSYERVVNYDMAYEPPAPFQFRLLNSELKVFDDRPLTIQMVTEGEVLPEDAYIVVNGQQWLLQKKGGVFEYRFSAPVKQSSFYFTANGYNSRVYDIVSLPTPSLQDFELHLQYPGYTGRSPEVLKGTGNATFPEGTIATWKIKGKNTEQIELHLADTLLAFDRADNAFSLSKRVYNNLDYGLSTSNGNVKNHEFLEYSFKVVRDASPQIRVEQAFDSLNLNESYYSGQVSDDYLVSEIRLVCYPKERPEEVQRLVLQRPKSNVQQFFYTFPSGLQVEPGEAYQLVFEVVDNDAQGGGKVSKSQVFSTVFYTDNELKSKDLEFQESVLDNFDKSLEKLREQKTELEKINEKQKEQSGLDFNDKNEIKNFLRKQQQQEDLMQKFSKQLKESLDKQENDDELNQLLKERLERQELEAKKNAKLLEELNKIADKIEEDDLKKRLEELGKQQGKNQRNLEQLLELTKRYYVTEKASQLAQELAKQAERQEILSEQKLGQDFSNKEQEKLNEKYEKLSDELDELKKDNQNLKKPIDLDIDKKKQEGVKQDQHEALEEINKHQGMEESSQSEEKQKTQNNASQKQKSAAQKMKEMSESLQQGASAMGGGSSITEDAEMLRQILDNLVIFSFKQENLFDQVGEANIDVSNFSATVREQKELRDLFEHVDDSLFALSLRRAELSEFVNEQVTEVYYNIDKALESIAENRVYQGAAYQQYVISASNALADFLANTLDNMQMSMQQGNGSGQSGSDFQLPDIIEGQEKLNEQMGQMGKSGKGEQQSESGKEGEGKEEGQGEKQGGSEGDQKGQDGKKGKEAQGGKNGGEGQDGQSGEGLSEQELKEIYEIYKQQQQIRQRLEKQLQDMINKSDRDLAKKLVQQMENFENDLIQNGITERTMNKANYIQHQLLKLENATLKQGQKKERKSTTNTERYRAPIITKPELFKKSEQEIEILDRQALPLRQEYRRKVREYFKND</sequence>
<dbReference type="AlphaFoldDB" id="A0A0D5YST4"/>
<feature type="compositionally biased region" description="Basic and acidic residues" evidence="2">
    <location>
        <begin position="973"/>
        <end position="987"/>
    </location>
</feature>
<dbReference type="RefSeq" id="WP_045801674.1">
    <property type="nucleotide sequence ID" value="NZ_CP011071.1"/>
</dbReference>
<keyword evidence="3" id="KW-0472">Membrane</keyword>
<evidence type="ECO:0000313" key="4">
    <source>
        <dbReference type="EMBL" id="AKA34964.1"/>
    </source>
</evidence>
<dbReference type="Proteomes" id="UP000032726">
    <property type="component" value="Chromosome"/>
</dbReference>
<dbReference type="OrthoDB" id="9812498at2"/>
<feature type="compositionally biased region" description="Basic and acidic residues" evidence="2">
    <location>
        <begin position="953"/>
        <end position="965"/>
    </location>
</feature>
<accession>A0A0D5YST4</accession>
<keyword evidence="3" id="KW-1133">Transmembrane helix</keyword>
<keyword evidence="3" id="KW-0812">Transmembrane</keyword>
<feature type="region of interest" description="Disordered" evidence="2">
    <location>
        <begin position="937"/>
        <end position="1003"/>
    </location>
</feature>
<dbReference type="PATRIC" id="fig|516051.4.peg.1380"/>
<keyword evidence="1" id="KW-0175">Coiled coil</keyword>
<keyword evidence="5" id="KW-1185">Reference proteome</keyword>
<feature type="compositionally biased region" description="Low complexity" evidence="2">
    <location>
        <begin position="747"/>
        <end position="759"/>
    </location>
</feature>
<feature type="coiled-coil region" evidence="1">
    <location>
        <begin position="496"/>
        <end position="530"/>
    </location>
</feature>
<dbReference type="STRING" id="516051.VC82_1336"/>
<evidence type="ECO:0000256" key="1">
    <source>
        <dbReference type="SAM" id="Coils"/>
    </source>
</evidence>
<feature type="transmembrane region" description="Helical" evidence="3">
    <location>
        <begin position="155"/>
        <end position="177"/>
    </location>
</feature>
<organism evidence="4 5">
    <name type="scientific">Flagellimonas lutaonensis</name>
    <dbReference type="NCBI Taxonomy" id="516051"/>
    <lineage>
        <taxon>Bacteria</taxon>
        <taxon>Pseudomonadati</taxon>
        <taxon>Bacteroidota</taxon>
        <taxon>Flavobacteriia</taxon>
        <taxon>Flavobacteriales</taxon>
        <taxon>Flavobacteriaceae</taxon>
        <taxon>Flagellimonas</taxon>
    </lineage>
</organism>
<evidence type="ECO:0000256" key="2">
    <source>
        <dbReference type="SAM" id="MobiDB-lite"/>
    </source>
</evidence>
<evidence type="ECO:0000256" key="3">
    <source>
        <dbReference type="SAM" id="Phobius"/>
    </source>
</evidence>
<feature type="compositionally biased region" description="Basic and acidic residues" evidence="2">
    <location>
        <begin position="730"/>
        <end position="745"/>
    </location>
</feature>
<dbReference type="KEGG" id="mlt:VC82_1336"/>
<name>A0A0D5YST4_9FLAO</name>
<gene>
    <name evidence="4" type="ORF">VC82_1336</name>
</gene>
<feature type="coiled-coil region" evidence="1">
    <location>
        <begin position="571"/>
        <end position="610"/>
    </location>
</feature>
<feature type="compositionally biased region" description="Gly residues" evidence="2">
    <location>
        <begin position="989"/>
        <end position="1001"/>
    </location>
</feature>
<dbReference type="HOGENOM" id="CLU_008611_0_0_10"/>
<evidence type="ECO:0008006" key="6">
    <source>
        <dbReference type="Google" id="ProtNLM"/>
    </source>
</evidence>
<feature type="transmembrane region" description="Helical" evidence="3">
    <location>
        <begin position="27"/>
        <end position="50"/>
    </location>
</feature>
<proteinExistence type="predicted"/>
<feature type="transmembrane region" description="Helical" evidence="3">
    <location>
        <begin position="56"/>
        <end position="82"/>
    </location>
</feature>
<feature type="region of interest" description="Disordered" evidence="2">
    <location>
        <begin position="730"/>
        <end position="779"/>
    </location>
</feature>
<feature type="coiled-coil region" evidence="1">
    <location>
        <begin position="1009"/>
        <end position="1055"/>
    </location>
</feature>
<evidence type="ECO:0000313" key="5">
    <source>
        <dbReference type="Proteomes" id="UP000032726"/>
    </source>
</evidence>
<dbReference type="EMBL" id="CP011071">
    <property type="protein sequence ID" value="AKA34964.1"/>
    <property type="molecule type" value="Genomic_DNA"/>
</dbReference>
<protein>
    <recommendedName>
        <fullName evidence="6">Glutamyl-tRNA synthetase</fullName>
    </recommendedName>
</protein>